<sequence>MKTLQFLRHSYSSKLQAHWDSLTIAKQKGVLLTVFALYALVCLLVVKMSFSTRTKPQNRLEQSQIKPVNYLLEKQKDKISVNY</sequence>
<dbReference type="EMBL" id="LQNU01000094">
    <property type="protein sequence ID" value="KZE74339.1"/>
    <property type="molecule type" value="Genomic_DNA"/>
</dbReference>
<proteinExistence type="predicted"/>
<evidence type="ECO:0000313" key="2">
    <source>
        <dbReference type="EMBL" id="KZE74339.1"/>
    </source>
</evidence>
<dbReference type="AlphaFoldDB" id="A0A165QBB9"/>
<evidence type="ECO:0008006" key="4">
    <source>
        <dbReference type="Google" id="ProtNLM"/>
    </source>
</evidence>
<accession>A0A165QBB9</accession>
<keyword evidence="3" id="KW-1185">Reference proteome</keyword>
<evidence type="ECO:0000313" key="3">
    <source>
        <dbReference type="Proteomes" id="UP000076630"/>
    </source>
</evidence>
<protein>
    <recommendedName>
        <fullName evidence="4">Nitrogen regulatory IIA protein</fullName>
    </recommendedName>
</protein>
<feature type="transmembrane region" description="Helical" evidence="1">
    <location>
        <begin position="29"/>
        <end position="50"/>
    </location>
</feature>
<dbReference type="OrthoDB" id="1451251at2"/>
<gene>
    <name evidence="2" type="ORF">AV926_02130</name>
</gene>
<name>A0A165QBB9_9FLAO</name>
<evidence type="ECO:0000256" key="1">
    <source>
        <dbReference type="SAM" id="Phobius"/>
    </source>
</evidence>
<keyword evidence="1" id="KW-1133">Transmembrane helix</keyword>
<keyword evidence="1" id="KW-0812">Transmembrane</keyword>
<dbReference type="Proteomes" id="UP000076630">
    <property type="component" value="Unassembled WGS sequence"/>
</dbReference>
<organism evidence="2 3">
    <name type="scientific">Myroides marinus</name>
    <dbReference type="NCBI Taxonomy" id="703342"/>
    <lineage>
        <taxon>Bacteria</taxon>
        <taxon>Pseudomonadati</taxon>
        <taxon>Bacteroidota</taxon>
        <taxon>Flavobacteriia</taxon>
        <taxon>Flavobacteriales</taxon>
        <taxon>Flavobacteriaceae</taxon>
        <taxon>Myroides</taxon>
    </lineage>
</organism>
<comment type="caution">
    <text evidence="2">The sequence shown here is derived from an EMBL/GenBank/DDBJ whole genome shotgun (WGS) entry which is preliminary data.</text>
</comment>
<reference evidence="2 3" key="1">
    <citation type="submission" date="2016-01" db="EMBL/GenBank/DDBJ databases">
        <title>Whole genome sequencing of Myroides marinus L41.</title>
        <authorList>
            <person name="Hong K.W."/>
        </authorList>
    </citation>
    <scope>NUCLEOTIDE SEQUENCE [LARGE SCALE GENOMIC DNA]</scope>
    <source>
        <strain evidence="2 3">L41</strain>
    </source>
</reference>
<dbReference type="RefSeq" id="WP_052243608.1">
    <property type="nucleotide sequence ID" value="NZ_JWJO01000074.1"/>
</dbReference>
<keyword evidence="1" id="KW-0472">Membrane</keyword>